<dbReference type="Proteomes" id="UP001427805">
    <property type="component" value="Unassembled WGS sequence"/>
</dbReference>
<proteinExistence type="predicted"/>
<evidence type="ECO:0000313" key="1">
    <source>
        <dbReference type="EMBL" id="MEN3748429.1"/>
    </source>
</evidence>
<accession>A0ABV0BA28</accession>
<protein>
    <submittedName>
        <fullName evidence="1">Uncharacterized protein</fullName>
    </submittedName>
</protein>
<gene>
    <name evidence="1" type="ORF">TPR58_14735</name>
</gene>
<evidence type="ECO:0000313" key="2">
    <source>
        <dbReference type="Proteomes" id="UP001427805"/>
    </source>
</evidence>
<organism evidence="1 2">
    <name type="scientific">Sphingomonas rustica</name>
    <dbReference type="NCBI Taxonomy" id="3103142"/>
    <lineage>
        <taxon>Bacteria</taxon>
        <taxon>Pseudomonadati</taxon>
        <taxon>Pseudomonadota</taxon>
        <taxon>Alphaproteobacteria</taxon>
        <taxon>Sphingomonadales</taxon>
        <taxon>Sphingomonadaceae</taxon>
        <taxon>Sphingomonas</taxon>
    </lineage>
</organism>
<reference evidence="1 2" key="1">
    <citation type="submission" date="2024-05" db="EMBL/GenBank/DDBJ databases">
        <title>Sphingomonas sp. HF-S3 16S ribosomal RNA gene Genome sequencing and assembly.</title>
        <authorList>
            <person name="Lee H."/>
        </authorList>
    </citation>
    <scope>NUCLEOTIDE SEQUENCE [LARGE SCALE GENOMIC DNA]</scope>
    <source>
        <strain evidence="1 2">HF-S3</strain>
    </source>
</reference>
<comment type="caution">
    <text evidence="1">The sequence shown here is derived from an EMBL/GenBank/DDBJ whole genome shotgun (WGS) entry which is preliminary data.</text>
</comment>
<dbReference type="RefSeq" id="WP_346247453.1">
    <property type="nucleotide sequence ID" value="NZ_JBDIZK010000008.1"/>
</dbReference>
<sequence>MTRLSKLLVGLGLIILVLGILWLDACQSARNARSEARLNKGQADAAVRSGRDAVDTVGNRAAADTRGDALTRENDDAIRNAEGAGAPVADGVRDAGLAGLCRRAAYRGDPRCVQHADPR</sequence>
<dbReference type="EMBL" id="JBDIZK010000008">
    <property type="protein sequence ID" value="MEN3748429.1"/>
    <property type="molecule type" value="Genomic_DNA"/>
</dbReference>
<name>A0ABV0BA28_9SPHN</name>
<keyword evidence="2" id="KW-1185">Reference proteome</keyword>